<dbReference type="Gene3D" id="3.40.50.150">
    <property type="entry name" value="Vaccinia Virus protein VP39"/>
    <property type="match status" value="1"/>
</dbReference>
<name>A0ABR0S903_9HYPO</name>
<evidence type="ECO:0000313" key="2">
    <source>
        <dbReference type="Proteomes" id="UP001338125"/>
    </source>
</evidence>
<protein>
    <submittedName>
        <fullName evidence="1">N-methyltransferase tcpN-like protein</fullName>
    </submittedName>
</protein>
<accession>A0ABR0S903</accession>
<comment type="caution">
    <text evidence="1">The sequence shown here is derived from an EMBL/GenBank/DDBJ whole genome shotgun (WGS) entry which is preliminary data.</text>
</comment>
<organism evidence="1 2">
    <name type="scientific">Cladobotryum mycophilum</name>
    <dbReference type="NCBI Taxonomy" id="491253"/>
    <lineage>
        <taxon>Eukaryota</taxon>
        <taxon>Fungi</taxon>
        <taxon>Dikarya</taxon>
        <taxon>Ascomycota</taxon>
        <taxon>Pezizomycotina</taxon>
        <taxon>Sordariomycetes</taxon>
        <taxon>Hypocreomycetidae</taxon>
        <taxon>Hypocreales</taxon>
        <taxon>Hypocreaceae</taxon>
        <taxon>Cladobotryum</taxon>
    </lineage>
</organism>
<dbReference type="Pfam" id="PF13489">
    <property type="entry name" value="Methyltransf_23"/>
    <property type="match status" value="1"/>
</dbReference>
<dbReference type="CDD" id="cd02440">
    <property type="entry name" value="AdoMet_MTases"/>
    <property type="match status" value="1"/>
</dbReference>
<proteinExistence type="predicted"/>
<dbReference type="EMBL" id="JAVFKD010000016">
    <property type="protein sequence ID" value="KAK5988306.1"/>
    <property type="molecule type" value="Genomic_DNA"/>
</dbReference>
<gene>
    <name evidence="1" type="ORF">PT974_12455</name>
</gene>
<keyword evidence="2" id="KW-1185">Reference proteome</keyword>
<dbReference type="InterPro" id="IPR029063">
    <property type="entry name" value="SAM-dependent_MTases_sf"/>
</dbReference>
<dbReference type="Proteomes" id="UP001338125">
    <property type="component" value="Unassembled WGS sequence"/>
</dbReference>
<evidence type="ECO:0000313" key="1">
    <source>
        <dbReference type="EMBL" id="KAK5988306.1"/>
    </source>
</evidence>
<sequence length="275" mass="30588">MSADQTFYTLNNGADNLEENRLEHQHGILLEMTKTLIPASIAGHLAMLGRPPVIADIGTGTGIWLRHLATLMPPTSRMDGYDFDMSKFLNPEQLPPNIRLTYGDALRPFPAELLGAYDLVHVRLLAYGLKASQWETTAANLCTLLRPGGYLMWEDIGLTSWQSLPITEHFMKWFNVEVRSPLLLRDQFERVGLINCLQQEFSSFGGSIELRKVAGKALVAVGAQSLHGLVDRGGFEWVQSHSDVDELMNAILMDIDNGVSQVGCSIHRFIGQKPE</sequence>
<dbReference type="SUPFAM" id="SSF53335">
    <property type="entry name" value="S-adenosyl-L-methionine-dependent methyltransferases"/>
    <property type="match status" value="1"/>
</dbReference>
<reference evidence="1 2" key="1">
    <citation type="submission" date="2024-01" db="EMBL/GenBank/DDBJ databases">
        <title>Complete genome of Cladobotryum mycophilum ATHUM6906.</title>
        <authorList>
            <person name="Christinaki A.C."/>
            <person name="Myridakis A.I."/>
            <person name="Kouvelis V.N."/>
        </authorList>
    </citation>
    <scope>NUCLEOTIDE SEQUENCE [LARGE SCALE GENOMIC DNA]</scope>
    <source>
        <strain evidence="1 2">ATHUM6906</strain>
    </source>
</reference>